<feature type="transmembrane region" description="Helical" evidence="7">
    <location>
        <begin position="202"/>
        <end position="229"/>
    </location>
</feature>
<dbReference type="PANTHER" id="PTHR21716:SF64">
    <property type="entry name" value="AI-2 TRANSPORT PROTEIN TQSA"/>
    <property type="match status" value="1"/>
</dbReference>
<feature type="transmembrane region" description="Helical" evidence="7">
    <location>
        <begin position="291"/>
        <end position="313"/>
    </location>
</feature>
<organism evidence="8 9">
    <name type="scientific">Desulfuromonas versatilis</name>
    <dbReference type="NCBI Taxonomy" id="2802975"/>
    <lineage>
        <taxon>Bacteria</taxon>
        <taxon>Pseudomonadati</taxon>
        <taxon>Thermodesulfobacteriota</taxon>
        <taxon>Desulfuromonadia</taxon>
        <taxon>Desulfuromonadales</taxon>
        <taxon>Desulfuromonadaceae</taxon>
        <taxon>Desulfuromonas</taxon>
    </lineage>
</organism>
<dbReference type="NCBIfam" id="NF008930">
    <property type="entry name" value="PRK12287.1"/>
    <property type="match status" value="1"/>
</dbReference>
<dbReference type="PANTHER" id="PTHR21716">
    <property type="entry name" value="TRANSMEMBRANE PROTEIN"/>
    <property type="match status" value="1"/>
</dbReference>
<evidence type="ECO:0000313" key="9">
    <source>
        <dbReference type="Proteomes" id="UP001319827"/>
    </source>
</evidence>
<keyword evidence="5 7" id="KW-0472">Membrane</keyword>
<proteinExistence type="inferred from homology"/>
<evidence type="ECO:0000313" key="8">
    <source>
        <dbReference type="EMBL" id="BCR06835.1"/>
    </source>
</evidence>
<reference evidence="8 9" key="1">
    <citation type="journal article" date="2016" name="C (Basel)">
        <title>Selective Growth of and Electricity Production by Marine Exoelectrogenic Bacteria in Self-Aggregated Hydrogel of Microbially Reduced Graphene Oxide.</title>
        <authorList>
            <person name="Yoshida N."/>
            <person name="Goto Y."/>
            <person name="Miyata Y."/>
        </authorList>
    </citation>
    <scope>NUCLEOTIDE SEQUENCE [LARGE SCALE GENOMIC DNA]</scope>
    <source>
        <strain evidence="8 9">NIT-T3</strain>
    </source>
</reference>
<gene>
    <name evidence="8" type="primary">tqsA</name>
    <name evidence="8" type="ORF">DESUT3_39040</name>
</gene>
<name>A0ABM8HWW7_9BACT</name>
<evidence type="ECO:0000256" key="1">
    <source>
        <dbReference type="ARBA" id="ARBA00004141"/>
    </source>
</evidence>
<evidence type="ECO:0000256" key="6">
    <source>
        <dbReference type="SAM" id="MobiDB-lite"/>
    </source>
</evidence>
<evidence type="ECO:0000256" key="2">
    <source>
        <dbReference type="ARBA" id="ARBA00009773"/>
    </source>
</evidence>
<feature type="transmembrane region" description="Helical" evidence="7">
    <location>
        <begin position="12"/>
        <end position="30"/>
    </location>
</feature>
<reference evidence="8 9" key="2">
    <citation type="journal article" date="2021" name="Int. J. Syst. Evol. Microbiol.">
        <title>Isolation and Polyphasic Characterization of Desulfuromonas versatilis sp. Nov., an Electrogenic Bacteria Capable of Versatile Metabolism Isolated from a Graphene Oxide-Reducing Enrichment Culture.</title>
        <authorList>
            <person name="Xie L."/>
            <person name="Yoshida N."/>
            <person name="Ishii S."/>
            <person name="Meng L."/>
        </authorList>
    </citation>
    <scope>NUCLEOTIDE SEQUENCE [LARGE SCALE GENOMIC DNA]</scope>
    <source>
        <strain evidence="8 9">NIT-T3</strain>
    </source>
</reference>
<evidence type="ECO:0000256" key="5">
    <source>
        <dbReference type="ARBA" id="ARBA00023136"/>
    </source>
</evidence>
<feature type="transmembrane region" description="Helical" evidence="7">
    <location>
        <begin position="36"/>
        <end position="54"/>
    </location>
</feature>
<dbReference type="EMBL" id="AP024355">
    <property type="protein sequence ID" value="BCR06835.1"/>
    <property type="molecule type" value="Genomic_DNA"/>
</dbReference>
<accession>A0ABM8HWW7</accession>
<evidence type="ECO:0000256" key="7">
    <source>
        <dbReference type="SAM" id="Phobius"/>
    </source>
</evidence>
<feature type="transmembrane region" description="Helical" evidence="7">
    <location>
        <begin position="261"/>
        <end position="279"/>
    </location>
</feature>
<comment type="similarity">
    <text evidence="2">Belongs to the autoinducer-2 exporter (AI-2E) (TC 2.A.86) family.</text>
</comment>
<feature type="compositionally biased region" description="Low complexity" evidence="6">
    <location>
        <begin position="347"/>
        <end position="364"/>
    </location>
</feature>
<comment type="subcellular location">
    <subcellularLocation>
        <location evidence="1">Membrane</location>
        <topology evidence="1">Multi-pass membrane protein</topology>
    </subcellularLocation>
</comment>
<feature type="transmembrane region" description="Helical" evidence="7">
    <location>
        <begin position="235"/>
        <end position="254"/>
    </location>
</feature>
<sequence>MNDPVDKGRTLRILLSAAAFVVVVAGMRAAQSMLVPFLLAAFLAVICSPPVFWLQRRRVPAPLAVTLVVLGILAVELVVAALVGTSVDDFYRNLPSYQARLKQEAATLIGWLGRLGIEPPDRSLAEQIDPGAAMRLVANMLSGLGGVLANTFLILLTVIFMLLEAAGFSAKLRAAFGDGPRIFASLGRFVEGLKRYLAIKTWVSLGTGAAVAGLLAILGIDFPILWGLLAFLLNYVPNIGSIIAAVPPVLLGYIQFGAGRALLAAAGFLLANVVFGNVIEPRFMGKGLGLSTLVVFVSLIFWGWVLGPVGMLLSVPLTMSVKIALETGEDTRWLAVLLGAPGEAHAEGSAQGEGEGEASQNSSS</sequence>
<evidence type="ECO:0000256" key="4">
    <source>
        <dbReference type="ARBA" id="ARBA00022989"/>
    </source>
</evidence>
<dbReference type="InterPro" id="IPR002549">
    <property type="entry name" value="AI-2E-like"/>
</dbReference>
<feature type="transmembrane region" description="Helical" evidence="7">
    <location>
        <begin position="61"/>
        <end position="83"/>
    </location>
</feature>
<dbReference type="Pfam" id="PF01594">
    <property type="entry name" value="AI-2E_transport"/>
    <property type="match status" value="1"/>
</dbReference>
<keyword evidence="4 7" id="KW-1133">Transmembrane helix</keyword>
<keyword evidence="3 7" id="KW-0812">Transmembrane</keyword>
<feature type="region of interest" description="Disordered" evidence="6">
    <location>
        <begin position="344"/>
        <end position="364"/>
    </location>
</feature>
<keyword evidence="9" id="KW-1185">Reference proteome</keyword>
<protein>
    <submittedName>
        <fullName evidence="8">Membrane protein</fullName>
    </submittedName>
</protein>
<feature type="transmembrane region" description="Helical" evidence="7">
    <location>
        <begin position="140"/>
        <end position="163"/>
    </location>
</feature>
<dbReference type="Proteomes" id="UP001319827">
    <property type="component" value="Chromosome"/>
</dbReference>
<dbReference type="RefSeq" id="WP_221250211.1">
    <property type="nucleotide sequence ID" value="NZ_AP024355.1"/>
</dbReference>
<evidence type="ECO:0000256" key="3">
    <source>
        <dbReference type="ARBA" id="ARBA00022692"/>
    </source>
</evidence>